<dbReference type="Gene3D" id="2.150.10.10">
    <property type="entry name" value="Serralysin-like metalloprotease, C-terminal"/>
    <property type="match status" value="1"/>
</dbReference>
<evidence type="ECO:0000313" key="2">
    <source>
        <dbReference type="Proteomes" id="UP000640583"/>
    </source>
</evidence>
<protein>
    <recommendedName>
        <fullName evidence="3">Calcium-binding protein</fullName>
    </recommendedName>
</protein>
<keyword evidence="2" id="KW-1185">Reference proteome</keyword>
<organism evidence="1 2">
    <name type="scientific">Halocynthiibacter styelae</name>
    <dbReference type="NCBI Taxonomy" id="2761955"/>
    <lineage>
        <taxon>Bacteria</taxon>
        <taxon>Pseudomonadati</taxon>
        <taxon>Pseudomonadota</taxon>
        <taxon>Alphaproteobacteria</taxon>
        <taxon>Rhodobacterales</taxon>
        <taxon>Paracoccaceae</taxon>
        <taxon>Halocynthiibacter</taxon>
    </lineage>
</organism>
<reference evidence="1" key="1">
    <citation type="submission" date="2020-10" db="EMBL/GenBank/DDBJ databases">
        <title>Paenihalocynthiibacter styelae gen. nov., sp. nov., isolated from stalked sea squirt Styela clava.</title>
        <authorList>
            <person name="Kim Y.-O."/>
            <person name="Yoon J.-H."/>
        </authorList>
    </citation>
    <scope>NUCLEOTIDE SEQUENCE</scope>
    <source>
        <strain evidence="1">MYP1-1</strain>
    </source>
</reference>
<dbReference type="EMBL" id="JADCKQ010000004">
    <property type="protein sequence ID" value="MBI1493343.1"/>
    <property type="molecule type" value="Genomic_DNA"/>
</dbReference>
<dbReference type="Proteomes" id="UP000640583">
    <property type="component" value="Unassembled WGS sequence"/>
</dbReference>
<dbReference type="RefSeq" id="WP_228848189.1">
    <property type="nucleotide sequence ID" value="NZ_JADCKQ010000004.1"/>
</dbReference>
<accession>A0A8J7IIL7</accession>
<proteinExistence type="predicted"/>
<name>A0A8J7IIL7_9RHOB</name>
<gene>
    <name evidence="1" type="ORF">H1D41_06830</name>
</gene>
<comment type="caution">
    <text evidence="1">The sequence shown here is derived from an EMBL/GenBank/DDBJ whole genome shotgun (WGS) entry which is preliminary data.</text>
</comment>
<evidence type="ECO:0000313" key="1">
    <source>
        <dbReference type="EMBL" id="MBI1493343.1"/>
    </source>
</evidence>
<dbReference type="AlphaFoldDB" id="A0A8J7IIL7"/>
<dbReference type="InterPro" id="IPR011049">
    <property type="entry name" value="Serralysin-like_metalloprot_C"/>
</dbReference>
<dbReference type="PRINTS" id="PR00313">
    <property type="entry name" value="CABNDNGRPT"/>
</dbReference>
<evidence type="ECO:0008006" key="3">
    <source>
        <dbReference type="Google" id="ProtNLM"/>
    </source>
</evidence>
<sequence length="189" mass="20087">MIGGTGSWDVYGNAGDDVLSTKMPGSLYGGTGDDQLTLDNLQPYDGGLSVVDGGDGDDRIVLNQLLADYSTDMPDPTLTGGEGKDECNMNLYAYAGEDDSDEGVFAIISEFVPGEDTLNVKLAGGEGNGCRMYLDDVSVTEHDYERDGETMYYFKVNFSFLNVETNAIVSGALAIEGQTGITVDDVVLL</sequence>
<dbReference type="SUPFAM" id="SSF51120">
    <property type="entry name" value="beta-Roll"/>
    <property type="match status" value="1"/>
</dbReference>